<accession>A0A1X9STP0</accession>
<dbReference type="PANTHER" id="PTHR32089:SF112">
    <property type="entry name" value="LYSOZYME-LIKE PROTEIN-RELATED"/>
    <property type="match status" value="1"/>
</dbReference>
<dbReference type="GO" id="GO:0007165">
    <property type="term" value="P:signal transduction"/>
    <property type="evidence" value="ECO:0007669"/>
    <property type="project" value="UniProtKB-KW"/>
</dbReference>
<reference evidence="4 5" key="1">
    <citation type="journal article" date="2017" name="Genome Biol. Evol.">
        <title>Comparative Genomic Analysis Identifies a Campylobacter Clade Deficient in Selenium Metabolism.</title>
        <authorList>
            <person name="Miller W.G."/>
            <person name="Yee E."/>
            <person name="Lopes B.S."/>
            <person name="Chapman M.H."/>
            <person name="Huynh S."/>
            <person name="Bono J.L."/>
            <person name="Parker C.T."/>
            <person name="Strachan N.J.C."/>
            <person name="Forbes K.J."/>
        </authorList>
    </citation>
    <scope>NUCLEOTIDE SEQUENCE [LARGE SCALE GENOMIC DNA]</scope>
    <source>
        <strain evidence="4 5">NCTC 13003</strain>
    </source>
</reference>
<dbReference type="SUPFAM" id="SSF58104">
    <property type="entry name" value="Methyl-accepting chemotaxis protein (MCP) signaling domain"/>
    <property type="match status" value="1"/>
</dbReference>
<accession>A0A381DB06</accession>
<evidence type="ECO:0000256" key="2">
    <source>
        <dbReference type="ARBA" id="ARBA00022519"/>
    </source>
</evidence>
<dbReference type="Pfam" id="PF00015">
    <property type="entry name" value="MCPsignal"/>
    <property type="match status" value="1"/>
</dbReference>
<dbReference type="InterPro" id="IPR013587">
    <property type="entry name" value="Nitrate/nitrite_sensing"/>
</dbReference>
<sequence length="666" mass="74676">MSIFDNFKIKNKMLILIVIPLIVAMIIAGNLINKEYDTYKRTQLLEDGILLSSQISLVIHELQKERGSSSGYLGSKSEDFKKILLNQRQLSDKEINKLNENLSKFEIDAYPVELRDSIKDTINALNNIQSIRRGVDNFSVKVGDVLGYYTNTISKLINNIVVISNISNNYKIIRSLTAFVSFINAKENAGQERAVLSNTFSADKFGDGIYNKFIALVVAQNLYTEEFKKYVDPEELINYNNITSGNKDFQEVERMRAVAMKNAFTGGFETSGTYWFATITKKIDILKQIEDRLAARLIQDIDQIRQSNINVLVFSIGILAFAFIATFGFSYIIIHNINSRIAKILNYLVYVQKTKDIRPNNVLNKGKDEIGLIYEQIEGFLKVIRQLFGQLDGQIQQNLQIANDLLNESKVIQNDTQEGFKLSKDSQIIGHSVEDSLSDNALKSNDTMNNIITAKNELSSTSSVISEFSELVTLDASRQQELLTNISMLNNDAQNVKNILTTISDIADQTNLLALNAAIEAARAGEHGRGFAVVADEVRQLAERTGKSLDEIDITINAITKSIDDVSSKITQTSRDFTTFVDEAQNIQNTIQTANDNIDHVIALATQAMASSKELNDKTNNLLSNNKTLNDRLQNISNSMDKISSVSDTLEHKAEDLRDKISEFKF</sequence>
<dbReference type="Pfam" id="PF08376">
    <property type="entry name" value="NIT"/>
    <property type="match status" value="1"/>
</dbReference>
<dbReference type="PROSITE" id="PS50111">
    <property type="entry name" value="CHEMOTAXIS_TRANSDUC_2"/>
    <property type="match status" value="1"/>
</dbReference>
<dbReference type="Gene3D" id="1.10.287.950">
    <property type="entry name" value="Methyl-accepting chemotaxis protein"/>
    <property type="match status" value="1"/>
</dbReference>
<dbReference type="KEGG" id="cdev:CIGN_1371"/>
<evidence type="ECO:0000313" key="5">
    <source>
        <dbReference type="Proteomes" id="UP000194309"/>
    </source>
</evidence>
<dbReference type="PANTHER" id="PTHR32089">
    <property type="entry name" value="METHYL-ACCEPTING CHEMOTAXIS PROTEIN MCPB"/>
    <property type="match status" value="1"/>
</dbReference>
<dbReference type="InterPro" id="IPR000727">
    <property type="entry name" value="T_SNARE_dom"/>
</dbReference>
<evidence type="ECO:0000256" key="1">
    <source>
        <dbReference type="ARBA" id="ARBA00004429"/>
    </source>
</evidence>
<dbReference type="GO" id="GO:0005886">
    <property type="term" value="C:plasma membrane"/>
    <property type="evidence" value="ECO:0007669"/>
    <property type="project" value="UniProtKB-SubCell"/>
</dbReference>
<keyword evidence="2" id="KW-0472">Membrane</keyword>
<dbReference type="EMBL" id="CP018788">
    <property type="protein sequence ID" value="ARQ99626.1"/>
    <property type="molecule type" value="Genomic_DNA"/>
</dbReference>
<dbReference type="InterPro" id="IPR004089">
    <property type="entry name" value="MCPsignal_dom"/>
</dbReference>
<dbReference type="SMART" id="SM00283">
    <property type="entry name" value="MA"/>
    <property type="match status" value="1"/>
</dbReference>
<keyword evidence="2" id="KW-1003">Cell membrane</keyword>
<proteinExistence type="predicted"/>
<dbReference type="PROSITE" id="PS50192">
    <property type="entry name" value="T_SNARE"/>
    <property type="match status" value="1"/>
</dbReference>
<comment type="subcellular location">
    <subcellularLocation>
        <location evidence="1">Cell inner membrane</location>
        <topology evidence="1">Multi-pass membrane protein</topology>
    </subcellularLocation>
</comment>
<evidence type="ECO:0000256" key="3">
    <source>
        <dbReference type="ARBA" id="ARBA00023224"/>
    </source>
</evidence>
<evidence type="ECO:0000313" key="4">
    <source>
        <dbReference type="EMBL" id="ARQ99626.1"/>
    </source>
</evidence>
<keyword evidence="3" id="KW-0807">Transducer</keyword>
<dbReference type="STRING" id="1660064.CIGN_1371"/>
<dbReference type="Proteomes" id="UP000194309">
    <property type="component" value="Chromosome"/>
</dbReference>
<keyword evidence="2" id="KW-0997">Cell inner membrane</keyword>
<dbReference type="AlphaFoldDB" id="A0A1X9STP0"/>
<name>A0A1X9STP0_9BACT</name>
<protein>
    <submittedName>
        <fullName evidence="4">NIT sensor-containing MCP-domain signal transduction protein</fullName>
    </submittedName>
</protein>
<keyword evidence="5" id="KW-1185">Reference proteome</keyword>
<organism evidence="4 5">
    <name type="scientific">Campylobacter devanensis</name>
    <dbReference type="NCBI Taxonomy" id="3161138"/>
    <lineage>
        <taxon>Bacteria</taxon>
        <taxon>Pseudomonadati</taxon>
        <taxon>Campylobacterota</taxon>
        <taxon>Epsilonproteobacteria</taxon>
        <taxon>Campylobacterales</taxon>
        <taxon>Campylobacteraceae</taxon>
        <taxon>Campylobacter</taxon>
    </lineage>
</organism>
<gene>
    <name evidence="4" type="ORF">CIGN_1371</name>
</gene>
<dbReference type="OrthoDB" id="2489132at2"/>